<dbReference type="EMBL" id="PFAR01000050">
    <property type="protein sequence ID" value="PIR92810.1"/>
    <property type="molecule type" value="Genomic_DNA"/>
</dbReference>
<reference evidence="5" key="1">
    <citation type="submission" date="2017-09" db="EMBL/GenBank/DDBJ databases">
        <title>Depth-based differentiation of microbial function through sediment-hosted aquifers and enrichment of novel symbionts in the deep terrestrial subsurface.</title>
        <authorList>
            <person name="Probst A.J."/>
            <person name="Ladd B."/>
            <person name="Jarett J.K."/>
            <person name="Geller-Mcgrath D.E."/>
            <person name="Sieber C.M.K."/>
            <person name="Emerson J.B."/>
            <person name="Anantharaman K."/>
            <person name="Thomas B.C."/>
            <person name="Malmstrom R."/>
            <person name="Stieglmeier M."/>
            <person name="Klingl A."/>
            <person name="Woyke T."/>
            <person name="Ryan C.M."/>
            <person name="Banfield J.F."/>
        </authorList>
    </citation>
    <scope>NUCLEOTIDE SEQUENCE [LARGE SCALE GENOMIC DNA]</scope>
</reference>
<evidence type="ECO:0000313" key="4">
    <source>
        <dbReference type="EMBL" id="PIR92810.1"/>
    </source>
</evidence>
<dbReference type="Pfam" id="PF00293">
    <property type="entry name" value="NUDIX"/>
    <property type="match status" value="1"/>
</dbReference>
<keyword evidence="2" id="KW-0378">Hydrolase</keyword>
<evidence type="ECO:0000259" key="3">
    <source>
        <dbReference type="PROSITE" id="PS51462"/>
    </source>
</evidence>
<protein>
    <recommendedName>
        <fullName evidence="3">Nudix hydrolase domain-containing protein</fullName>
    </recommendedName>
</protein>
<dbReference type="InterPro" id="IPR015797">
    <property type="entry name" value="NUDIX_hydrolase-like_dom_sf"/>
</dbReference>
<comment type="cofactor">
    <cofactor evidence="1">
        <name>Mg(2+)</name>
        <dbReference type="ChEBI" id="CHEBI:18420"/>
    </cofactor>
</comment>
<dbReference type="InterPro" id="IPR020084">
    <property type="entry name" value="NUDIX_hydrolase_CS"/>
</dbReference>
<evidence type="ECO:0000313" key="5">
    <source>
        <dbReference type="Proteomes" id="UP000228626"/>
    </source>
</evidence>
<comment type="caution">
    <text evidence="4">The sequence shown here is derived from an EMBL/GenBank/DDBJ whole genome shotgun (WGS) entry which is preliminary data.</text>
</comment>
<dbReference type="PROSITE" id="PS51462">
    <property type="entry name" value="NUDIX"/>
    <property type="match status" value="1"/>
</dbReference>
<dbReference type="GO" id="GO:0016787">
    <property type="term" value="F:hydrolase activity"/>
    <property type="evidence" value="ECO:0007669"/>
    <property type="project" value="UniProtKB-KW"/>
</dbReference>
<organism evidence="4 5">
    <name type="scientific">Candidatus Falkowbacteria bacterium CG10_big_fil_rev_8_21_14_0_10_43_10</name>
    <dbReference type="NCBI Taxonomy" id="1974567"/>
    <lineage>
        <taxon>Bacteria</taxon>
        <taxon>Candidatus Falkowiibacteriota</taxon>
    </lineage>
</organism>
<accession>A0A2H0V3A6</accession>
<dbReference type="PANTHER" id="PTHR43046:SF14">
    <property type="entry name" value="MUTT_NUDIX FAMILY PROTEIN"/>
    <property type="match status" value="1"/>
</dbReference>
<name>A0A2H0V3A6_9BACT</name>
<dbReference type="SUPFAM" id="SSF55811">
    <property type="entry name" value="Nudix"/>
    <property type="match status" value="1"/>
</dbReference>
<evidence type="ECO:0000256" key="2">
    <source>
        <dbReference type="ARBA" id="ARBA00022801"/>
    </source>
</evidence>
<dbReference type="PROSITE" id="PS00893">
    <property type="entry name" value="NUDIX_BOX"/>
    <property type="match status" value="1"/>
</dbReference>
<dbReference type="InterPro" id="IPR000086">
    <property type="entry name" value="NUDIX_hydrolase_dom"/>
</dbReference>
<feature type="domain" description="Nudix hydrolase" evidence="3">
    <location>
        <begin position="3"/>
        <end position="133"/>
    </location>
</feature>
<proteinExistence type="predicted"/>
<sequence length="138" mass="15889">MKKIIEVAEVILVNSEGKALLQLRDNKVGIFGARKWRFIGGSKGKDESFDECIIREIKEELGININNLELIDVIDDENENIFFKHQIFFGVIDTNPCDIKLKEGKEVKFFAIDEIQNITTVPWFQKIYSNSIKKLKAV</sequence>
<gene>
    <name evidence="4" type="ORF">COT99_04260</name>
</gene>
<dbReference type="PANTHER" id="PTHR43046">
    <property type="entry name" value="GDP-MANNOSE MANNOSYL HYDROLASE"/>
    <property type="match status" value="1"/>
</dbReference>
<dbReference type="Proteomes" id="UP000228626">
    <property type="component" value="Unassembled WGS sequence"/>
</dbReference>
<dbReference type="Gene3D" id="3.90.79.10">
    <property type="entry name" value="Nucleoside Triphosphate Pyrophosphohydrolase"/>
    <property type="match status" value="1"/>
</dbReference>
<evidence type="ECO:0000256" key="1">
    <source>
        <dbReference type="ARBA" id="ARBA00001946"/>
    </source>
</evidence>
<dbReference type="AlphaFoldDB" id="A0A2H0V3A6"/>